<comment type="subcellular location">
    <subcellularLocation>
        <location evidence="1 7">Nucleus</location>
    </subcellularLocation>
</comment>
<evidence type="ECO:0000256" key="5">
    <source>
        <dbReference type="ARBA" id="ARBA00023163"/>
    </source>
</evidence>
<reference evidence="10" key="2">
    <citation type="submission" date="2015-01" db="EMBL/GenBank/DDBJ databases">
        <title>Evolutionary Origins and Diversification of the Mycorrhizal Mutualists.</title>
        <authorList>
            <consortium name="DOE Joint Genome Institute"/>
            <consortium name="Mycorrhizal Genomics Consortium"/>
            <person name="Kohler A."/>
            <person name="Kuo A."/>
            <person name="Nagy L.G."/>
            <person name="Floudas D."/>
            <person name="Copeland A."/>
            <person name="Barry K.W."/>
            <person name="Cichocki N."/>
            <person name="Veneault-Fourrey C."/>
            <person name="LaButti K."/>
            <person name="Lindquist E.A."/>
            <person name="Lipzen A."/>
            <person name="Lundell T."/>
            <person name="Morin E."/>
            <person name="Murat C."/>
            <person name="Riley R."/>
            <person name="Ohm R."/>
            <person name="Sun H."/>
            <person name="Tunlid A."/>
            <person name="Henrissat B."/>
            <person name="Grigoriev I.V."/>
            <person name="Hibbett D.S."/>
            <person name="Martin F."/>
        </authorList>
    </citation>
    <scope>NUCLEOTIDE SEQUENCE [LARGE SCALE GENOMIC DNA]</scope>
    <source>
        <strain evidence="10">F 1598</strain>
    </source>
</reference>
<feature type="compositionally biased region" description="Low complexity" evidence="8">
    <location>
        <begin position="438"/>
        <end position="448"/>
    </location>
</feature>
<dbReference type="SUPFAM" id="SSF50916">
    <property type="entry name" value="Rap30/74 interaction domains"/>
    <property type="match status" value="1"/>
</dbReference>
<dbReference type="HOGENOM" id="CLU_016619_0_0_1"/>
<dbReference type="InterPro" id="IPR011039">
    <property type="entry name" value="TFIIF_interaction"/>
</dbReference>
<gene>
    <name evidence="9" type="ORF">PILCRDRAFT_811283</name>
</gene>
<dbReference type="STRING" id="765440.A0A0C3CM98"/>
<evidence type="ECO:0000256" key="3">
    <source>
        <dbReference type="ARBA" id="ARBA00023015"/>
    </source>
</evidence>
<evidence type="ECO:0000256" key="2">
    <source>
        <dbReference type="ARBA" id="ARBA00005249"/>
    </source>
</evidence>
<evidence type="ECO:0000256" key="6">
    <source>
        <dbReference type="ARBA" id="ARBA00023242"/>
    </source>
</evidence>
<dbReference type="AlphaFoldDB" id="A0A0C3CM98"/>
<dbReference type="GO" id="GO:0016251">
    <property type="term" value="F:RNA polymerase II general transcription initiation factor activity"/>
    <property type="evidence" value="ECO:0007669"/>
    <property type="project" value="TreeGrafter"/>
</dbReference>
<feature type="compositionally biased region" description="Polar residues" evidence="8">
    <location>
        <begin position="561"/>
        <end position="572"/>
    </location>
</feature>
<keyword evidence="6 7" id="KW-0539">Nucleus</keyword>
<evidence type="ECO:0000313" key="9">
    <source>
        <dbReference type="EMBL" id="KIM90802.1"/>
    </source>
</evidence>
<dbReference type="GO" id="GO:0006367">
    <property type="term" value="P:transcription initiation at RNA polymerase II promoter"/>
    <property type="evidence" value="ECO:0007669"/>
    <property type="project" value="InterPro"/>
</dbReference>
<dbReference type="PANTHER" id="PTHR13011:SF0">
    <property type="entry name" value="GENERAL TRANSCRIPTION FACTOR IIF SUBUNIT 1"/>
    <property type="match status" value="1"/>
</dbReference>
<feature type="compositionally biased region" description="Basic and acidic residues" evidence="8">
    <location>
        <begin position="365"/>
        <end position="383"/>
    </location>
</feature>
<name>A0A0C3CM98_PILCF</name>
<feature type="compositionally biased region" description="Low complexity" evidence="8">
    <location>
        <begin position="521"/>
        <end position="545"/>
    </location>
</feature>
<dbReference type="GO" id="GO:0032968">
    <property type="term" value="P:positive regulation of transcription elongation by RNA polymerase II"/>
    <property type="evidence" value="ECO:0007669"/>
    <property type="project" value="InterPro"/>
</dbReference>
<dbReference type="Proteomes" id="UP000054166">
    <property type="component" value="Unassembled WGS sequence"/>
</dbReference>
<feature type="compositionally biased region" description="Polar residues" evidence="8">
    <location>
        <begin position="506"/>
        <end position="518"/>
    </location>
</feature>
<dbReference type="Pfam" id="PF05793">
    <property type="entry name" value="TFIIF_alpha"/>
    <property type="match status" value="1"/>
</dbReference>
<proteinExistence type="inferred from homology"/>
<dbReference type="GO" id="GO:0001096">
    <property type="term" value="F:TFIIF-class transcription factor complex binding"/>
    <property type="evidence" value="ECO:0007669"/>
    <property type="project" value="TreeGrafter"/>
</dbReference>
<feature type="region of interest" description="Disordered" evidence="8">
    <location>
        <begin position="131"/>
        <end position="159"/>
    </location>
</feature>
<feature type="region of interest" description="Disordered" evidence="8">
    <location>
        <begin position="1"/>
        <end position="50"/>
    </location>
</feature>
<comment type="similarity">
    <text evidence="2 7">Belongs to the TFIIF alpha subunit family.</text>
</comment>
<dbReference type="GO" id="GO:0005674">
    <property type="term" value="C:transcription factor TFIIF complex"/>
    <property type="evidence" value="ECO:0007669"/>
    <property type="project" value="TreeGrafter"/>
</dbReference>
<keyword evidence="3 7" id="KW-0805">Transcription regulation</keyword>
<evidence type="ECO:0000256" key="8">
    <source>
        <dbReference type="SAM" id="MobiDB-lite"/>
    </source>
</evidence>
<feature type="compositionally biased region" description="Acidic residues" evidence="8">
    <location>
        <begin position="384"/>
        <end position="393"/>
    </location>
</feature>
<feature type="compositionally biased region" description="Polar residues" evidence="8">
    <location>
        <begin position="449"/>
        <end position="461"/>
    </location>
</feature>
<dbReference type="PANTHER" id="PTHR13011">
    <property type="entry name" value="TFIIF-ALPHA"/>
    <property type="match status" value="1"/>
</dbReference>
<keyword evidence="4 7" id="KW-0238">DNA-binding</keyword>
<protein>
    <recommendedName>
        <fullName evidence="7">Transcription initiation factor IIF subunit alpha</fullName>
    </recommendedName>
</protein>
<feature type="region of interest" description="Disordered" evidence="8">
    <location>
        <begin position="287"/>
        <end position="587"/>
    </location>
</feature>
<dbReference type="EMBL" id="KN832972">
    <property type="protein sequence ID" value="KIM90802.1"/>
    <property type="molecule type" value="Genomic_DNA"/>
</dbReference>
<sequence>MPAARRKAEPQLFHPKKSQKPQSPPKAATPRTTPPQPSQEDDGVKLPEGPFQEYKIMSSASTGWKYNVMKFNSREPVDVMTWQEPVKLNRKELRRQESGSNIPEAVGPMMGLDGKPVIGADGRIVMVDAEGRPIHNGEGSSNGKDKGMSNGRKKFQKKTKQVFIVPEATRQLRREEKYPWVIEDGTGNEVWTGQMEDLSKAETHGFFMPTSENKFQFVSANRWYKFQKKQNHAALSAEEVEKLMEQQKKNRDPEFWLMRRRNGQAPSAATSAIFKAEAEGRVLTGGSGSLVQSAGQSLGPGGRRLRAVDKDTNDLFEEGEDGEPRRRKKEDSGEGDMDEMLFDEEFADDDEGEGIDNEDEEAKELEERLKKEYKSANKQREGYVDESDDEDDGELTKDGKAMKKLIRNLEQNTAYDSDDERNPYASSDEEDEEPPAPADEQPAIQQQPSQDPSRSGSQTPSKAPARSKVASVAGSRATSPSTPSLGGHSIVAKRATSPNPHKGKTNGASRGNSPLSGAQNGGPSSRATSPAAASRPASPVASGSATPAQKSGKKRKATDEPSANVQSPGASSSKKRKSMAPTDGPPVEAKAVVEWLRNTPGATTKDCIRQFTKYLKDKPKRDQFTAMMRQLAVVKDGVLMLRNP</sequence>
<keyword evidence="5 7" id="KW-0804">Transcription</keyword>
<reference evidence="9 10" key="1">
    <citation type="submission" date="2014-04" db="EMBL/GenBank/DDBJ databases">
        <authorList>
            <consortium name="DOE Joint Genome Institute"/>
            <person name="Kuo A."/>
            <person name="Tarkka M."/>
            <person name="Buscot F."/>
            <person name="Kohler A."/>
            <person name="Nagy L.G."/>
            <person name="Floudas D."/>
            <person name="Copeland A."/>
            <person name="Barry K.W."/>
            <person name="Cichocki N."/>
            <person name="Veneault-Fourrey C."/>
            <person name="LaButti K."/>
            <person name="Lindquist E.A."/>
            <person name="Lipzen A."/>
            <person name="Lundell T."/>
            <person name="Morin E."/>
            <person name="Murat C."/>
            <person name="Sun H."/>
            <person name="Tunlid A."/>
            <person name="Henrissat B."/>
            <person name="Grigoriev I.V."/>
            <person name="Hibbett D.S."/>
            <person name="Martin F."/>
            <person name="Nordberg H.P."/>
            <person name="Cantor M.N."/>
            <person name="Hua S.X."/>
        </authorList>
    </citation>
    <scope>NUCLEOTIDE SEQUENCE [LARGE SCALE GENOMIC DNA]</scope>
    <source>
        <strain evidence="9 10">F 1598</strain>
    </source>
</reference>
<feature type="compositionally biased region" description="Acidic residues" evidence="8">
    <location>
        <begin position="333"/>
        <end position="364"/>
    </location>
</feature>
<dbReference type="InParanoid" id="A0A0C3CM98"/>
<dbReference type="GO" id="GO:0003677">
    <property type="term" value="F:DNA binding"/>
    <property type="evidence" value="ECO:0007669"/>
    <property type="project" value="UniProtKB-KW"/>
</dbReference>
<evidence type="ECO:0000256" key="1">
    <source>
        <dbReference type="ARBA" id="ARBA00004123"/>
    </source>
</evidence>
<organism evidence="9 10">
    <name type="scientific">Piloderma croceum (strain F 1598)</name>
    <dbReference type="NCBI Taxonomy" id="765440"/>
    <lineage>
        <taxon>Eukaryota</taxon>
        <taxon>Fungi</taxon>
        <taxon>Dikarya</taxon>
        <taxon>Basidiomycota</taxon>
        <taxon>Agaricomycotina</taxon>
        <taxon>Agaricomycetes</taxon>
        <taxon>Agaricomycetidae</taxon>
        <taxon>Atheliales</taxon>
        <taxon>Atheliaceae</taxon>
        <taxon>Piloderma</taxon>
    </lineage>
</organism>
<dbReference type="InterPro" id="IPR008851">
    <property type="entry name" value="TFIIF-alpha"/>
</dbReference>
<evidence type="ECO:0000313" key="10">
    <source>
        <dbReference type="Proteomes" id="UP000054166"/>
    </source>
</evidence>
<comment type="function">
    <text evidence="7">TFIIF is a general transcription initiation factor that binds to RNA polymerase II and helps to recruit it to the initiation complex in collaboration with TFIIB. It promotes transcription elongation.</text>
</comment>
<accession>A0A0C3CM98</accession>
<dbReference type="OrthoDB" id="76676at2759"/>
<evidence type="ECO:0000256" key="7">
    <source>
        <dbReference type="RuleBase" id="RU366044"/>
    </source>
</evidence>
<dbReference type="FunCoup" id="A0A0C3CM98">
    <property type="interactions" value="57"/>
</dbReference>
<keyword evidence="10" id="KW-1185">Reference proteome</keyword>
<evidence type="ECO:0000256" key="4">
    <source>
        <dbReference type="ARBA" id="ARBA00023125"/>
    </source>
</evidence>